<dbReference type="Proteomes" id="UP000006753">
    <property type="component" value="Unassembled WGS sequence"/>
</dbReference>
<feature type="chain" id="PRO_5003853281" evidence="1">
    <location>
        <begin position="25"/>
        <end position="207"/>
    </location>
</feature>
<proteinExistence type="predicted"/>
<keyword evidence="1" id="KW-0732">Signal</keyword>
<gene>
    <name evidence="2" type="ORF">MBM_02634</name>
</gene>
<evidence type="ECO:0000256" key="1">
    <source>
        <dbReference type="SAM" id="SignalP"/>
    </source>
</evidence>
<dbReference type="EMBL" id="JH921431">
    <property type="protein sequence ID" value="EKD19397.1"/>
    <property type="molecule type" value="Genomic_DNA"/>
</dbReference>
<dbReference type="AlphaFoldDB" id="K1X2Z9"/>
<reference evidence="2 3" key="1">
    <citation type="journal article" date="2012" name="BMC Genomics">
        <title>Sequencing the genome of Marssonina brunnea reveals fungus-poplar co-evolution.</title>
        <authorList>
            <person name="Zhu S."/>
            <person name="Cao Y.-Z."/>
            <person name="Jiang C."/>
            <person name="Tan B.-Y."/>
            <person name="Wang Z."/>
            <person name="Feng S."/>
            <person name="Zhang L."/>
            <person name="Su X.-H."/>
            <person name="Brejova B."/>
            <person name="Vinar T."/>
            <person name="Xu M."/>
            <person name="Wang M.-X."/>
            <person name="Zhang S.-G."/>
            <person name="Huang M.-R."/>
            <person name="Wu R."/>
            <person name="Zhou Y."/>
        </authorList>
    </citation>
    <scope>NUCLEOTIDE SEQUENCE [LARGE SCALE GENOMIC DNA]</scope>
    <source>
        <strain evidence="2 3">MB_m1</strain>
    </source>
</reference>
<sequence length="207" mass="23476">MLFQSQSPCFLLLLLSFLFTQAQADRKIIGYQKLTRAKALAVNRNNIPYDQQRVGGKKKFIAVSNESGLGGAANDWPCVVKADANKFDRNPKIWVPERYNNLPHEGILRPFTTLWGNESAQLTYIQAVFPEVEPLDVVRFTRSRDDNPPMVAMLFPPVMLRVNELDFWAECFETIGGLYSAYPNDPSVSWRSWGIQGDPGAPLDFEF</sequence>
<protein>
    <submittedName>
        <fullName evidence="2">Uncharacterized protein</fullName>
    </submittedName>
</protein>
<name>K1X2Z9_MARBU</name>
<dbReference type="Pfam" id="PF19287">
    <property type="entry name" value="DUF5910"/>
    <property type="match status" value="1"/>
</dbReference>
<dbReference type="InParanoid" id="K1X2Z9"/>
<dbReference type="OrthoDB" id="4540223at2759"/>
<dbReference type="HOGENOM" id="CLU_091777_0_0_1"/>
<dbReference type="InterPro" id="IPR045564">
    <property type="entry name" value="DUF5910"/>
</dbReference>
<dbReference type="KEGG" id="mbe:MBM_02634"/>
<organism evidence="2 3">
    <name type="scientific">Marssonina brunnea f. sp. multigermtubi (strain MB_m1)</name>
    <name type="common">Marssonina leaf spot fungus</name>
    <dbReference type="NCBI Taxonomy" id="1072389"/>
    <lineage>
        <taxon>Eukaryota</taxon>
        <taxon>Fungi</taxon>
        <taxon>Dikarya</taxon>
        <taxon>Ascomycota</taxon>
        <taxon>Pezizomycotina</taxon>
        <taxon>Leotiomycetes</taxon>
        <taxon>Helotiales</taxon>
        <taxon>Drepanopezizaceae</taxon>
        <taxon>Drepanopeziza</taxon>
    </lineage>
</organism>
<evidence type="ECO:0000313" key="2">
    <source>
        <dbReference type="EMBL" id="EKD19397.1"/>
    </source>
</evidence>
<accession>K1X2Z9</accession>
<feature type="signal peptide" evidence="1">
    <location>
        <begin position="1"/>
        <end position="24"/>
    </location>
</feature>
<keyword evidence="3" id="KW-1185">Reference proteome</keyword>
<evidence type="ECO:0000313" key="3">
    <source>
        <dbReference type="Proteomes" id="UP000006753"/>
    </source>
</evidence>